<protein>
    <submittedName>
        <fullName evidence="2">Uncharacterized protein</fullName>
    </submittedName>
</protein>
<gene>
    <name evidence="2" type="ORF">HMN09_00820600</name>
</gene>
<evidence type="ECO:0000313" key="3">
    <source>
        <dbReference type="Proteomes" id="UP000613580"/>
    </source>
</evidence>
<name>A0A8H6W4Q7_MYCCL</name>
<sequence length="135" mass="14985">MDQLHIGSPAPKCTTSTSVVTKSLNPRVIFVSMNPHFIHSQPKLLNVQPHQRLFPLPHTNGARLFCDRTTHVGYQSVRPADFEWNSVSTQDEEEEEEKNAPSTAKLPPPTHASRTISATSGRPEHTLTHGNRSSV</sequence>
<keyword evidence="3" id="KW-1185">Reference proteome</keyword>
<evidence type="ECO:0000313" key="2">
    <source>
        <dbReference type="EMBL" id="KAF7305669.1"/>
    </source>
</evidence>
<accession>A0A8H6W4Q7</accession>
<feature type="region of interest" description="Disordered" evidence="1">
    <location>
        <begin position="81"/>
        <end position="135"/>
    </location>
</feature>
<proteinExistence type="predicted"/>
<dbReference type="EMBL" id="JACAZE010000010">
    <property type="protein sequence ID" value="KAF7305669.1"/>
    <property type="molecule type" value="Genomic_DNA"/>
</dbReference>
<reference evidence="2" key="1">
    <citation type="submission" date="2020-05" db="EMBL/GenBank/DDBJ databases">
        <title>Mycena genomes resolve the evolution of fungal bioluminescence.</title>
        <authorList>
            <person name="Tsai I.J."/>
        </authorList>
    </citation>
    <scope>NUCLEOTIDE SEQUENCE</scope>
    <source>
        <strain evidence="2">110903Hualien_Pintung</strain>
    </source>
</reference>
<organism evidence="2 3">
    <name type="scientific">Mycena chlorophos</name>
    <name type="common">Agaric fungus</name>
    <name type="synonym">Agaricus chlorophos</name>
    <dbReference type="NCBI Taxonomy" id="658473"/>
    <lineage>
        <taxon>Eukaryota</taxon>
        <taxon>Fungi</taxon>
        <taxon>Dikarya</taxon>
        <taxon>Basidiomycota</taxon>
        <taxon>Agaricomycotina</taxon>
        <taxon>Agaricomycetes</taxon>
        <taxon>Agaricomycetidae</taxon>
        <taxon>Agaricales</taxon>
        <taxon>Marasmiineae</taxon>
        <taxon>Mycenaceae</taxon>
        <taxon>Mycena</taxon>
    </lineage>
</organism>
<comment type="caution">
    <text evidence="2">The sequence shown here is derived from an EMBL/GenBank/DDBJ whole genome shotgun (WGS) entry which is preliminary data.</text>
</comment>
<dbReference type="AlphaFoldDB" id="A0A8H6W4Q7"/>
<dbReference type="Proteomes" id="UP000613580">
    <property type="component" value="Unassembled WGS sequence"/>
</dbReference>
<evidence type="ECO:0000256" key="1">
    <source>
        <dbReference type="SAM" id="MobiDB-lite"/>
    </source>
</evidence>